<evidence type="ECO:0000313" key="2">
    <source>
        <dbReference type="Proteomes" id="UP000005237"/>
    </source>
</evidence>
<reference evidence="1" key="2">
    <citation type="submission" date="2022-06" db="UniProtKB">
        <authorList>
            <consortium name="EnsemblMetazoa"/>
        </authorList>
    </citation>
    <scope>IDENTIFICATION</scope>
    <source>
        <strain evidence="1">DF5081</strain>
    </source>
</reference>
<name>A0A8R1EAQ3_CAEJA</name>
<evidence type="ECO:0000313" key="1">
    <source>
        <dbReference type="EnsemblMetazoa" id="CJA32696.1"/>
    </source>
</evidence>
<organism evidence="1 2">
    <name type="scientific">Caenorhabditis japonica</name>
    <dbReference type="NCBI Taxonomy" id="281687"/>
    <lineage>
        <taxon>Eukaryota</taxon>
        <taxon>Metazoa</taxon>
        <taxon>Ecdysozoa</taxon>
        <taxon>Nematoda</taxon>
        <taxon>Chromadorea</taxon>
        <taxon>Rhabditida</taxon>
        <taxon>Rhabditina</taxon>
        <taxon>Rhabditomorpha</taxon>
        <taxon>Rhabditoidea</taxon>
        <taxon>Rhabditidae</taxon>
        <taxon>Peloderinae</taxon>
        <taxon>Caenorhabditis</taxon>
    </lineage>
</organism>
<keyword evidence="2" id="KW-1185">Reference proteome</keyword>
<protein>
    <submittedName>
        <fullName evidence="1">Uncharacterized protein</fullName>
    </submittedName>
</protein>
<dbReference type="AlphaFoldDB" id="A0A8R1EAQ3"/>
<dbReference type="Proteomes" id="UP000005237">
    <property type="component" value="Unassembled WGS sequence"/>
</dbReference>
<dbReference type="EnsemblMetazoa" id="CJA32696.1">
    <property type="protein sequence ID" value="CJA32696.1"/>
    <property type="gene ID" value="WBGene00208543"/>
</dbReference>
<accession>A0A8R1EAQ3</accession>
<sequence>MVRTIEKFCRRRSLRTDDWWSSMLEEAWIGMWIILNVEESEERECLLVFPSLPVYILAAPFEDHTPSETPYFLSSFFS</sequence>
<reference evidence="2" key="1">
    <citation type="submission" date="2010-08" db="EMBL/GenBank/DDBJ databases">
        <authorList>
            <consortium name="Caenorhabditis japonica Sequencing Consortium"/>
            <person name="Wilson R.K."/>
        </authorList>
    </citation>
    <scope>NUCLEOTIDE SEQUENCE [LARGE SCALE GENOMIC DNA]</scope>
    <source>
        <strain evidence="2">DF5081</strain>
    </source>
</reference>
<proteinExistence type="predicted"/>